<dbReference type="AlphaFoldDB" id="A0A6N7IMH4"/>
<comment type="caution">
    <text evidence="1">The sequence shown here is derived from an EMBL/GenBank/DDBJ whole genome shotgun (WGS) entry which is preliminary data.</text>
</comment>
<proteinExistence type="predicted"/>
<name>A0A6N7IMH4_9FIRM</name>
<reference evidence="1 2" key="1">
    <citation type="submission" date="2019-10" db="EMBL/GenBank/DDBJ databases">
        <title>Comparative genomics of sulfur disproportionating microorganisms.</title>
        <authorList>
            <person name="Ward L.M."/>
            <person name="Bertran E."/>
            <person name="Johnston D."/>
        </authorList>
    </citation>
    <scope>NUCLEOTIDE SEQUENCE [LARGE SCALE GENOMIC DNA]</scope>
    <source>
        <strain evidence="1 2">DSM 14055</strain>
    </source>
</reference>
<protein>
    <submittedName>
        <fullName evidence="1">DUF4351 domain-containing protein</fullName>
    </submittedName>
</protein>
<gene>
    <name evidence="1" type="ORF">GFC01_02635</name>
</gene>
<evidence type="ECO:0000313" key="2">
    <source>
        <dbReference type="Proteomes" id="UP000441717"/>
    </source>
</evidence>
<evidence type="ECO:0000313" key="1">
    <source>
        <dbReference type="EMBL" id="MQL51176.1"/>
    </source>
</evidence>
<sequence length="166" mass="17687">MAVEGRGIALLIVGQPTHVGIDGAAVEAGRRVKKPEPGRIQAVCRLAGARAEGEVDVMITNLEIALEEMEQQAEMRGLIKGRAEGEAFGEARGKVEKAQDAICKYLRRRFGDASASLQQKVREMTSLEVLDGVMEELFAANTLEEAGTSSGKVSISPFSSSGGPTW</sequence>
<accession>A0A6N7IMH4</accession>
<dbReference type="Proteomes" id="UP000441717">
    <property type="component" value="Unassembled WGS sequence"/>
</dbReference>
<dbReference type="RefSeq" id="WP_194174768.1">
    <property type="nucleotide sequence ID" value="NZ_WHYR01000004.1"/>
</dbReference>
<dbReference type="EMBL" id="WHYR01000004">
    <property type="protein sequence ID" value="MQL51176.1"/>
    <property type="molecule type" value="Genomic_DNA"/>
</dbReference>
<keyword evidence="2" id="KW-1185">Reference proteome</keyword>
<organism evidence="1 2">
    <name type="scientific">Desulfofundulus thermobenzoicus</name>
    <dbReference type="NCBI Taxonomy" id="29376"/>
    <lineage>
        <taxon>Bacteria</taxon>
        <taxon>Bacillati</taxon>
        <taxon>Bacillota</taxon>
        <taxon>Clostridia</taxon>
        <taxon>Eubacteriales</taxon>
        <taxon>Peptococcaceae</taxon>
        <taxon>Desulfofundulus</taxon>
    </lineage>
</organism>